<organism evidence="1 2">
    <name type="scientific">Smallanthus sonchifolius</name>
    <dbReference type="NCBI Taxonomy" id="185202"/>
    <lineage>
        <taxon>Eukaryota</taxon>
        <taxon>Viridiplantae</taxon>
        <taxon>Streptophyta</taxon>
        <taxon>Embryophyta</taxon>
        <taxon>Tracheophyta</taxon>
        <taxon>Spermatophyta</taxon>
        <taxon>Magnoliopsida</taxon>
        <taxon>eudicotyledons</taxon>
        <taxon>Gunneridae</taxon>
        <taxon>Pentapetalae</taxon>
        <taxon>asterids</taxon>
        <taxon>campanulids</taxon>
        <taxon>Asterales</taxon>
        <taxon>Asteraceae</taxon>
        <taxon>Asteroideae</taxon>
        <taxon>Heliantheae alliance</taxon>
        <taxon>Millerieae</taxon>
        <taxon>Smallanthus</taxon>
    </lineage>
</organism>
<gene>
    <name evidence="1" type="ORF">L1987_07360</name>
</gene>
<reference evidence="1 2" key="2">
    <citation type="journal article" date="2022" name="Mol. Ecol. Resour.">
        <title>The genomes of chicory, endive, great burdock and yacon provide insights into Asteraceae paleo-polyploidization history and plant inulin production.</title>
        <authorList>
            <person name="Fan W."/>
            <person name="Wang S."/>
            <person name="Wang H."/>
            <person name="Wang A."/>
            <person name="Jiang F."/>
            <person name="Liu H."/>
            <person name="Zhao H."/>
            <person name="Xu D."/>
            <person name="Zhang Y."/>
        </authorList>
    </citation>
    <scope>NUCLEOTIDE SEQUENCE [LARGE SCALE GENOMIC DNA]</scope>
    <source>
        <strain evidence="2">cv. Yunnan</strain>
        <tissue evidence="1">Leaves</tissue>
    </source>
</reference>
<evidence type="ECO:0000313" key="2">
    <source>
        <dbReference type="Proteomes" id="UP001056120"/>
    </source>
</evidence>
<evidence type="ECO:0000313" key="1">
    <source>
        <dbReference type="EMBL" id="KAI3825749.1"/>
    </source>
</evidence>
<comment type="caution">
    <text evidence="1">The sequence shown here is derived from an EMBL/GenBank/DDBJ whole genome shotgun (WGS) entry which is preliminary data.</text>
</comment>
<name>A0ACB9K0D5_9ASTR</name>
<accession>A0ACB9K0D5</accession>
<protein>
    <submittedName>
        <fullName evidence="1">Uncharacterized protein</fullName>
    </submittedName>
</protein>
<dbReference type="Proteomes" id="UP001056120">
    <property type="component" value="Linkage Group LG02"/>
</dbReference>
<keyword evidence="2" id="KW-1185">Reference proteome</keyword>
<proteinExistence type="predicted"/>
<dbReference type="EMBL" id="CM042019">
    <property type="protein sequence ID" value="KAI3825749.1"/>
    <property type="molecule type" value="Genomic_DNA"/>
</dbReference>
<sequence>MGRMGGYLCHLITPALLETSQPSFLSSVNYCASPRLAVVGAVEIAGRTVLILGIRLVHFGYLCVRTLKSM</sequence>
<reference evidence="2" key="1">
    <citation type="journal article" date="2022" name="Mol. Ecol. Resour.">
        <title>The genomes of chicory, endive, great burdock and yacon provide insights into Asteraceae palaeo-polyploidization history and plant inulin production.</title>
        <authorList>
            <person name="Fan W."/>
            <person name="Wang S."/>
            <person name="Wang H."/>
            <person name="Wang A."/>
            <person name="Jiang F."/>
            <person name="Liu H."/>
            <person name="Zhao H."/>
            <person name="Xu D."/>
            <person name="Zhang Y."/>
        </authorList>
    </citation>
    <scope>NUCLEOTIDE SEQUENCE [LARGE SCALE GENOMIC DNA]</scope>
    <source>
        <strain evidence="2">cv. Yunnan</strain>
    </source>
</reference>